<comment type="pathway">
    <text evidence="1">Cofactor biosynthesis; molybdopterin biosynthesis.</text>
</comment>
<evidence type="ECO:0000313" key="13">
    <source>
        <dbReference type="Proteomes" id="UP000198607"/>
    </source>
</evidence>
<dbReference type="InterPro" id="IPR003448">
    <property type="entry name" value="Mopterin_biosynth_MoaE"/>
</dbReference>
<evidence type="ECO:0000313" key="12">
    <source>
        <dbReference type="EMBL" id="SDI42199.1"/>
    </source>
</evidence>
<comment type="similarity">
    <text evidence="2">Belongs to the MoaE family.</text>
</comment>
<dbReference type="GO" id="GO:0006777">
    <property type="term" value="P:Mo-molybdopterin cofactor biosynthetic process"/>
    <property type="evidence" value="ECO:0007669"/>
    <property type="project" value="UniProtKB-KW"/>
</dbReference>
<protein>
    <recommendedName>
        <fullName evidence="4">Molybdopterin synthase catalytic subunit</fullName>
        <ecNumber evidence="3">2.8.1.12</ecNumber>
    </recommendedName>
    <alternativeName>
        <fullName evidence="9">MPT synthase subunit 2</fullName>
    </alternativeName>
    <alternativeName>
        <fullName evidence="7">Molybdenum cofactor biosynthesis protein E</fullName>
    </alternativeName>
    <alternativeName>
        <fullName evidence="8">Molybdopterin-converting factor large subunit</fullName>
    </alternativeName>
    <alternativeName>
        <fullName evidence="10">Molybdopterin-converting factor subunit 2</fullName>
    </alternativeName>
</protein>
<reference evidence="12 13" key="1">
    <citation type="submission" date="2016-10" db="EMBL/GenBank/DDBJ databases">
        <authorList>
            <person name="de Groot N.N."/>
        </authorList>
    </citation>
    <scope>NUCLEOTIDE SEQUENCE [LARGE SCALE GENOMIC DNA]</scope>
    <source>
        <strain evidence="12 13">DSM 5885</strain>
    </source>
</reference>
<dbReference type="STRING" id="83767.SAMN05660652_03414"/>
<dbReference type="SUPFAM" id="SSF54690">
    <property type="entry name" value="Molybdopterin synthase subunit MoaE"/>
    <property type="match status" value="1"/>
</dbReference>
<dbReference type="UniPathway" id="UPA00344"/>
<dbReference type="Proteomes" id="UP000198607">
    <property type="component" value="Unassembled WGS sequence"/>
</dbReference>
<evidence type="ECO:0000256" key="10">
    <source>
        <dbReference type="ARBA" id="ARBA00032474"/>
    </source>
</evidence>
<evidence type="ECO:0000256" key="7">
    <source>
        <dbReference type="ARBA" id="ARBA00029745"/>
    </source>
</evidence>
<evidence type="ECO:0000256" key="9">
    <source>
        <dbReference type="ARBA" id="ARBA00030781"/>
    </source>
</evidence>
<dbReference type="AlphaFoldDB" id="A0A1G8KFJ0"/>
<proteinExistence type="inferred from homology"/>
<evidence type="ECO:0000256" key="2">
    <source>
        <dbReference type="ARBA" id="ARBA00005426"/>
    </source>
</evidence>
<dbReference type="PANTHER" id="PTHR23404">
    <property type="entry name" value="MOLYBDOPTERIN SYNTHASE RELATED"/>
    <property type="match status" value="1"/>
</dbReference>
<evidence type="ECO:0000256" key="3">
    <source>
        <dbReference type="ARBA" id="ARBA00011950"/>
    </source>
</evidence>
<evidence type="ECO:0000256" key="8">
    <source>
        <dbReference type="ARBA" id="ARBA00030407"/>
    </source>
</evidence>
<evidence type="ECO:0000256" key="4">
    <source>
        <dbReference type="ARBA" id="ARBA00013858"/>
    </source>
</evidence>
<keyword evidence="5" id="KW-0501">Molybdenum cofactor biosynthesis</keyword>
<organism evidence="12 13">
    <name type="scientific">Propionivibrio dicarboxylicus</name>
    <dbReference type="NCBI Taxonomy" id="83767"/>
    <lineage>
        <taxon>Bacteria</taxon>
        <taxon>Pseudomonadati</taxon>
        <taxon>Pseudomonadota</taxon>
        <taxon>Betaproteobacteria</taxon>
        <taxon>Rhodocyclales</taxon>
        <taxon>Rhodocyclaceae</taxon>
        <taxon>Propionivibrio</taxon>
    </lineage>
</organism>
<dbReference type="InterPro" id="IPR036563">
    <property type="entry name" value="MoaE_sf"/>
</dbReference>
<accession>A0A1G8KFJ0</accession>
<dbReference type="Pfam" id="PF02391">
    <property type="entry name" value="MoaE"/>
    <property type="match status" value="1"/>
</dbReference>
<evidence type="ECO:0000256" key="6">
    <source>
        <dbReference type="ARBA" id="ARBA00026066"/>
    </source>
</evidence>
<evidence type="ECO:0000256" key="5">
    <source>
        <dbReference type="ARBA" id="ARBA00023150"/>
    </source>
</evidence>
<dbReference type="EC" id="2.8.1.12" evidence="3"/>
<gene>
    <name evidence="12" type="ORF">SAMN05660652_03414</name>
</gene>
<keyword evidence="13" id="KW-1185">Reference proteome</keyword>
<sequence length="141" mass="15868">MRASVRIQHEDFSQDEEIARLKTRSQRTGAVASFLGCARDFSEGRAVSEINFDAYADMALAEMTVMREQAIAMFTLIDASIVHRLGTVKSGDNIVFIATSAEHRAEALEGCQWLIDELKRRVPIWKKEITPDGDFWVVPHA</sequence>
<dbReference type="GO" id="GO:0030366">
    <property type="term" value="F:molybdopterin synthase activity"/>
    <property type="evidence" value="ECO:0007669"/>
    <property type="project" value="UniProtKB-EC"/>
</dbReference>
<dbReference type="CDD" id="cd00756">
    <property type="entry name" value="MoaE"/>
    <property type="match status" value="1"/>
</dbReference>
<dbReference type="OrthoDB" id="9803224at2"/>
<name>A0A1G8KFJ0_9RHOO</name>
<dbReference type="RefSeq" id="WP_091939362.1">
    <property type="nucleotide sequence ID" value="NZ_FNCY01000018.1"/>
</dbReference>
<comment type="subunit">
    <text evidence="6">Heterotetramer of 2 MoaD subunits and 2 MoaE subunits. Also stable as homodimer. The enzyme changes between these two forms during catalysis.</text>
</comment>
<comment type="catalytic activity">
    <reaction evidence="11">
        <text>2 [molybdopterin-synthase sulfur-carrier protein]-C-terminal-Gly-aminoethanethioate + cyclic pyranopterin phosphate + H2O = molybdopterin + 2 [molybdopterin-synthase sulfur-carrier protein]-C-terminal Gly-Gly + 2 H(+)</text>
        <dbReference type="Rhea" id="RHEA:26333"/>
        <dbReference type="Rhea" id="RHEA-COMP:12202"/>
        <dbReference type="Rhea" id="RHEA-COMP:19907"/>
        <dbReference type="ChEBI" id="CHEBI:15377"/>
        <dbReference type="ChEBI" id="CHEBI:15378"/>
        <dbReference type="ChEBI" id="CHEBI:58698"/>
        <dbReference type="ChEBI" id="CHEBI:59648"/>
        <dbReference type="ChEBI" id="CHEBI:90778"/>
        <dbReference type="ChEBI" id="CHEBI:232372"/>
        <dbReference type="EC" id="2.8.1.12"/>
    </reaction>
</comment>
<evidence type="ECO:0000256" key="11">
    <source>
        <dbReference type="ARBA" id="ARBA00049878"/>
    </source>
</evidence>
<dbReference type="Gene3D" id="3.90.1170.40">
    <property type="entry name" value="Molybdopterin biosynthesis MoaE subunit"/>
    <property type="match status" value="1"/>
</dbReference>
<evidence type="ECO:0000256" key="1">
    <source>
        <dbReference type="ARBA" id="ARBA00005046"/>
    </source>
</evidence>
<dbReference type="EMBL" id="FNCY01000018">
    <property type="protein sequence ID" value="SDI42199.1"/>
    <property type="molecule type" value="Genomic_DNA"/>
</dbReference>